<reference evidence="2 3" key="1">
    <citation type="journal article" date="1995" name="Virology">
        <title>Analysis of 45 kb of DNA located at the left end of the chlorella virus PBCV-1 genome.</title>
        <authorList>
            <person name="Lu Z."/>
            <person name="Li Y."/>
            <person name="Zhang Y."/>
            <person name="Kutish G.F."/>
            <person name="Rock D.L."/>
            <person name="Van Etten J.L."/>
        </authorList>
    </citation>
    <scope>NUCLEOTIDE SEQUENCE [LARGE SCALE GENOMIC DNA]</scope>
</reference>
<sequence>MLPTTFAVVVKVFEIIVFAKRTFAKSTLVTLNGVVCVITTEFPCISKFDTIVFTAVILPAKKFAILLVFDVNSVVFDVLYIVIFPAITLEVNNPDVIFPVMVNPPVVITFEVVVETFALPVISVLMLDVTHAFITFDATKFATTFAVFNVPIVAIFAAKTFPDVLPVIEILLMSDEIVTVKFDTDKLETTAVFANNAFDTIEVTFATPTVKVPKTFPTLAVKTPVFAEYT</sequence>
<reference evidence="2 3" key="2">
    <citation type="journal article" date="1995" name="Virology">
        <title>Analysis of 43 kb of the Chlorella virus PBCV-1 330-kb genome: map positions 45 to 88.</title>
        <authorList>
            <person name="Li Y."/>
            <person name="Lu Z."/>
            <person name="Burbank D.E."/>
            <person name="Kutish G.F."/>
            <person name="Rock D.L."/>
            <person name="Van Etten J.L."/>
        </authorList>
    </citation>
    <scope>NUCLEOTIDE SEQUENCE [LARGE SCALE GENOMIC DNA]</scope>
</reference>
<feature type="transmembrane region" description="Helical" evidence="1">
    <location>
        <begin position="107"/>
        <end position="129"/>
    </location>
</feature>
<evidence type="ECO:0000313" key="3">
    <source>
        <dbReference type="Proteomes" id="UP000000862"/>
    </source>
</evidence>
<feature type="transmembrane region" description="Helical" evidence="1">
    <location>
        <begin position="63"/>
        <end position="87"/>
    </location>
</feature>
<proteinExistence type="predicted"/>
<organism evidence="2 3">
    <name type="scientific">Paramecium bursaria Chlorella virus 1</name>
    <name type="common">PBCV-1</name>
    <dbReference type="NCBI Taxonomy" id="10506"/>
    <lineage>
        <taxon>Viruses</taxon>
        <taxon>Varidnaviria</taxon>
        <taxon>Bamfordvirae</taxon>
        <taxon>Nucleocytoviricota</taxon>
        <taxon>Megaviricetes</taxon>
        <taxon>Algavirales</taxon>
        <taxon>Phycodnaviridae</taxon>
        <taxon>Chlorovirus</taxon>
        <taxon>Chlorovirus vanettense</taxon>
    </lineage>
</organism>
<reference evidence="2 3" key="8">
    <citation type="journal article" date="2010" name="J. Virol.">
        <title>Microarray analysis of Paramecium bursaria chlorella virus 1 transcription.</title>
        <authorList>
            <person name="Yanai-Balser G.M."/>
            <person name="Duncan G.A."/>
            <person name="Eudy J.D."/>
            <person name="Wang D."/>
            <person name="Li X."/>
            <person name="Agarkova I.V."/>
            <person name="Dunigan D.D."/>
            <person name="Van Etten J.L."/>
        </authorList>
    </citation>
    <scope>NUCLEOTIDE SEQUENCE [LARGE SCALE GENOMIC DNA]</scope>
</reference>
<dbReference type="KEGG" id="vg:918247"/>
<evidence type="ECO:0000313" key="2">
    <source>
        <dbReference type="EMBL" id="AAC96384.1"/>
    </source>
</evidence>
<keyword evidence="3" id="KW-1185">Reference proteome</keyword>
<reference evidence="2 3" key="6">
    <citation type="journal article" date="1999" name="Virology">
        <title>Chlorella virus PBCV-1 encodes a functional homospermidine synthase.</title>
        <authorList>
            <person name="Kaiser A."/>
            <person name="Vollmert M."/>
            <person name="Tholl D."/>
            <person name="Graves M.V."/>
            <person name="Gurnon J.R."/>
            <person name="Xing W."/>
            <person name="Lisec A.D."/>
            <person name="Nickerson K.W."/>
            <person name="Van Etten J.L."/>
        </authorList>
    </citation>
    <scope>NUCLEOTIDE SEQUENCE [LARGE SCALE GENOMIC DNA]</scope>
</reference>
<keyword evidence="1" id="KW-1133">Transmembrane helix</keyword>
<dbReference type="RefSeq" id="NP_048364.1">
    <property type="nucleotide sequence ID" value="NC_000852.5"/>
</dbReference>
<reference evidence="2 3" key="7">
    <citation type="journal article" date="2000" name="Virology">
        <title>Characterization of a beta-1,3-glucanase encoded by chlorella virus PBCV-1.</title>
        <authorList>
            <person name="Sun L."/>
            <person name="Gurnon J.R."/>
            <person name="Adams B.J."/>
            <person name="Graves M.V."/>
            <person name="Van Etten J.L."/>
        </authorList>
    </citation>
    <scope>NUCLEOTIDE SEQUENCE [LARGE SCALE GENOMIC DNA]</scope>
</reference>
<accession>Q89351</accession>
<keyword evidence="1" id="KW-0812">Transmembrane</keyword>
<keyword evidence="1" id="KW-0472">Membrane</keyword>
<reference evidence="2 3" key="5">
    <citation type="journal article" date="1997" name="Virology">
        <title>Analysis of 74 kb of DNA located at the right end of the 330-kb chlorella virus PBCV-1 genome.</title>
        <authorList>
            <person name="Li Y."/>
            <person name="Lu Z."/>
            <person name="Sun L."/>
            <person name="Ropp S."/>
            <person name="Kutish G.F."/>
            <person name="Rock D.L."/>
            <person name="Van Etten J.L."/>
        </authorList>
    </citation>
    <scope>NUCLEOTIDE SEQUENCE [LARGE SCALE GENOMIC DNA]</scope>
</reference>
<organismHost>
    <name type="scientific">Chlorella</name>
    <dbReference type="NCBI Taxonomy" id="3071"/>
</organismHost>
<evidence type="ECO:0000256" key="1">
    <source>
        <dbReference type="SAM" id="Phobius"/>
    </source>
</evidence>
<protein>
    <submittedName>
        <fullName evidence="2">Uncharacterized protein</fullName>
    </submittedName>
</protein>
<name>Q89351_PBCV1</name>
<dbReference type="Proteomes" id="UP000000862">
    <property type="component" value="Segment"/>
</dbReference>
<feature type="transmembrane region" description="Helical" evidence="1">
    <location>
        <begin position="141"/>
        <end position="158"/>
    </location>
</feature>
<gene>
    <name evidence="2" type="primary">a016L</name>
</gene>
<reference evidence="2 3" key="4">
    <citation type="journal article" date="1996" name="Virology">
        <title>Analysis of 76 kb of the chlorella virus PBCV-1 330-kb genome: map positions 182 to 258.</title>
        <authorList>
            <person name="Kutish G.F."/>
            <person name="Li Y."/>
            <person name="Lu Z."/>
            <person name="Furuta M."/>
            <person name="Rock D.L."/>
            <person name="Van Etten J.L."/>
        </authorList>
    </citation>
    <scope>NUCLEOTIDE SEQUENCE [LARGE SCALE GENOMIC DNA]</scope>
</reference>
<dbReference type="EMBL" id="JF411744">
    <property type="protein sequence ID" value="AAC96384.1"/>
    <property type="molecule type" value="Genomic_DNA"/>
</dbReference>
<dbReference type="GeneID" id="918247"/>
<dbReference type="PIR" id="T17506">
    <property type="entry name" value="T17506"/>
</dbReference>
<reference evidence="2 3" key="3">
    <citation type="journal article" date="1996" name="Virology">
        <title>Analysis of 94 kb of the chlorella virus PBCV-1 330-kb genome: map positions 88 to 182.</title>
        <authorList>
            <person name="Lu Z."/>
            <person name="Li Y."/>
            <person name="Que Q."/>
            <person name="Kutish G.F."/>
            <person name="Rock D.L."/>
            <person name="Van Etten J.L."/>
        </authorList>
    </citation>
    <scope>NUCLEOTIDE SEQUENCE [LARGE SCALE GENOMIC DNA]</scope>
</reference>